<feature type="transmembrane region" description="Helical" evidence="7">
    <location>
        <begin position="184"/>
        <end position="200"/>
    </location>
</feature>
<comment type="similarity">
    <text evidence="2">Belongs to the autoinducer-2 exporter (AI-2E) (TC 2.A.86) family.</text>
</comment>
<dbReference type="Ensembl" id="ENSDNVT00000012057.1">
    <property type="protein sequence ID" value="ENSDNVP00000010020.1"/>
    <property type="gene ID" value="ENSDNVG00000006800.1"/>
</dbReference>
<dbReference type="PANTHER" id="PTHR21716:SF4">
    <property type="entry name" value="TRANSMEMBRANE PROTEIN 245"/>
    <property type="match status" value="1"/>
</dbReference>
<proteinExistence type="inferred from homology"/>
<keyword evidence="3 7" id="KW-0812">Transmembrane</keyword>
<organism evidence="8 9">
    <name type="scientific">Dromaius novaehollandiae</name>
    <name type="common">Emu</name>
    <dbReference type="NCBI Taxonomy" id="8790"/>
    <lineage>
        <taxon>Eukaryota</taxon>
        <taxon>Metazoa</taxon>
        <taxon>Chordata</taxon>
        <taxon>Craniata</taxon>
        <taxon>Vertebrata</taxon>
        <taxon>Euteleostomi</taxon>
        <taxon>Archelosauria</taxon>
        <taxon>Archosauria</taxon>
        <taxon>Dinosauria</taxon>
        <taxon>Saurischia</taxon>
        <taxon>Theropoda</taxon>
        <taxon>Coelurosauria</taxon>
        <taxon>Aves</taxon>
        <taxon>Palaeognathae</taxon>
        <taxon>Casuariiformes</taxon>
        <taxon>Dromaiidae</taxon>
        <taxon>Dromaius</taxon>
    </lineage>
</organism>
<dbReference type="PANTHER" id="PTHR21716">
    <property type="entry name" value="TRANSMEMBRANE PROTEIN"/>
    <property type="match status" value="1"/>
</dbReference>
<evidence type="ECO:0000256" key="7">
    <source>
        <dbReference type="SAM" id="Phobius"/>
    </source>
</evidence>
<feature type="transmembrane region" description="Helical" evidence="7">
    <location>
        <begin position="795"/>
        <end position="816"/>
    </location>
</feature>
<feature type="compositionally biased region" description="Low complexity" evidence="6">
    <location>
        <begin position="1"/>
        <end position="16"/>
    </location>
</feature>
<evidence type="ECO:0000256" key="3">
    <source>
        <dbReference type="ARBA" id="ARBA00022692"/>
    </source>
</evidence>
<feature type="transmembrane region" description="Helical" evidence="7">
    <location>
        <begin position="108"/>
        <end position="126"/>
    </location>
</feature>
<evidence type="ECO:0000313" key="9">
    <source>
        <dbReference type="Proteomes" id="UP000694423"/>
    </source>
</evidence>
<keyword evidence="9" id="KW-1185">Reference proteome</keyword>
<dbReference type="InterPro" id="IPR002549">
    <property type="entry name" value="AI-2E-like"/>
</dbReference>
<reference evidence="8" key="2">
    <citation type="submission" date="2025-09" db="UniProtKB">
        <authorList>
            <consortium name="Ensembl"/>
        </authorList>
    </citation>
    <scope>IDENTIFICATION</scope>
</reference>
<feature type="transmembrane region" description="Helical" evidence="7">
    <location>
        <begin position="698"/>
        <end position="719"/>
    </location>
</feature>
<feature type="transmembrane region" description="Helical" evidence="7">
    <location>
        <begin position="230"/>
        <end position="247"/>
    </location>
</feature>
<feature type="compositionally biased region" description="Low complexity" evidence="6">
    <location>
        <begin position="305"/>
        <end position="317"/>
    </location>
</feature>
<feature type="transmembrane region" description="Helical" evidence="7">
    <location>
        <begin position="725"/>
        <end position="749"/>
    </location>
</feature>
<feature type="transmembrane region" description="Helical" evidence="7">
    <location>
        <begin position="335"/>
        <end position="356"/>
    </location>
</feature>
<evidence type="ECO:0000256" key="5">
    <source>
        <dbReference type="ARBA" id="ARBA00023136"/>
    </source>
</evidence>
<feature type="transmembrane region" description="Helical" evidence="7">
    <location>
        <begin position="632"/>
        <end position="651"/>
    </location>
</feature>
<evidence type="ECO:0000256" key="4">
    <source>
        <dbReference type="ARBA" id="ARBA00022989"/>
    </source>
</evidence>
<evidence type="ECO:0000256" key="1">
    <source>
        <dbReference type="ARBA" id="ARBA00004141"/>
    </source>
</evidence>
<keyword evidence="5 7" id="KW-0472">Membrane</keyword>
<feature type="transmembrane region" description="Helical" evidence="7">
    <location>
        <begin position="44"/>
        <end position="68"/>
    </location>
</feature>
<protein>
    <submittedName>
        <fullName evidence="8">Transmembrane protein 245</fullName>
    </submittedName>
</protein>
<feature type="transmembrane region" description="Helical" evidence="7">
    <location>
        <begin position="138"/>
        <end position="164"/>
    </location>
</feature>
<dbReference type="AlphaFoldDB" id="A0A8C4JIJ2"/>
<feature type="region of interest" description="Disordered" evidence="6">
    <location>
        <begin position="283"/>
        <end position="319"/>
    </location>
</feature>
<keyword evidence="4 7" id="KW-1133">Transmembrane helix</keyword>
<feature type="region of interest" description="Disordered" evidence="6">
    <location>
        <begin position="1"/>
        <end position="24"/>
    </location>
</feature>
<comment type="subcellular location">
    <subcellularLocation>
        <location evidence="1">Membrane</location>
        <topology evidence="1">Multi-pass membrane protein</topology>
    </subcellularLocation>
</comment>
<name>A0A8C4JIJ2_DRONO</name>
<sequence>AGRRGGTTAPDSSAASPRPPAPRLALGGPAGVSLPRLEKPIKQAFYNTGALLFAGLCCGAAVLVYFILEAFLRPLLWAVLCGTFLHPFKSSLTALGRRWLGRLHRSRTPVLLAALLLPICFANYGVEALGEQVLRRRRLLLLLGAGGPLFYGLYCLGSSLGVQVLLAQAARLICQGLDYFSSQWIWTLVLGYLLMVSFKWNLSTERYLKAVSVPVWIMLLFHVASVAGSWRIPVFLVIVVLMTVGMLHEQQSGKKSSGAELPGQVISIAASTIAMAISITEDESNNKRSSQPSEAAEGDQPAHASSSFSSSSSSSGSRQRPEIGAFLRKKKTSDIYFVTLVWAIAVVQIWLNFWIVQLLPVPFAVWALKKLVVHFGILNFMANRCSSWWQLVENFVMERQEALAPRPIRGLGRVMLKLDSKMIVWLEKMLDKIISIFIIFLLVIGTLLLALLLTAKVHQESVHMIQVTSSLINETVASHPEWANWLPEAQVIQKALNSAANNVYQYGREWITHKLHKILGEKVNNTAVIEKQVLELWDRLYHSWFVKNVTQAGRHKGHKWHINRQNSWLGDILDWQDVASFVHDNIETFLSIVTVGFPILESLWIVMSRNVSLLFTTVTTLVTILFHSGTALLNFVLSVVIFLTTLFYLLSSSDEYYKPVKWVISLTPLSQPGPSSNIVGQSVEEAIRGVFDASLKMAGFYGLYTWLTHTIFGINIVFIPSALAAILGAVPFLGTYWAAVPAVLDLWLVQGQGCKAILLLVFHLLPTYFVDTAIYSDISGGGHPYLTGLAVAGGAYYLGLEGAIIGPILLCILVVASNIYSAMLVSPTNSVPTPSQAAWPLQIYWSSRESPEEMKTAAE</sequence>
<feature type="transmembrane region" description="Helical" evidence="7">
    <location>
        <begin position="433"/>
        <end position="455"/>
    </location>
</feature>
<gene>
    <name evidence="8" type="primary">TMEM245</name>
</gene>
<evidence type="ECO:0000256" key="2">
    <source>
        <dbReference type="ARBA" id="ARBA00009773"/>
    </source>
</evidence>
<reference evidence="8" key="1">
    <citation type="submission" date="2025-08" db="UniProtKB">
        <authorList>
            <consortium name="Ensembl"/>
        </authorList>
    </citation>
    <scope>IDENTIFICATION</scope>
</reference>
<accession>A0A8C4JIJ2</accession>
<dbReference type="GO" id="GO:0016020">
    <property type="term" value="C:membrane"/>
    <property type="evidence" value="ECO:0007669"/>
    <property type="project" value="UniProtKB-SubCell"/>
</dbReference>
<dbReference type="Proteomes" id="UP000694423">
    <property type="component" value="Unplaced"/>
</dbReference>
<feature type="transmembrane region" description="Helical" evidence="7">
    <location>
        <begin position="756"/>
        <end position="775"/>
    </location>
</feature>
<evidence type="ECO:0000313" key="8">
    <source>
        <dbReference type="Ensembl" id="ENSDNVP00000010020.1"/>
    </source>
</evidence>
<evidence type="ECO:0000256" key="6">
    <source>
        <dbReference type="SAM" id="MobiDB-lite"/>
    </source>
</evidence>
<dbReference type="Pfam" id="PF01594">
    <property type="entry name" value="AI-2E_transport"/>
    <property type="match status" value="1"/>
</dbReference>